<dbReference type="NCBIfam" id="TIGR01030">
    <property type="entry name" value="rpmH_bact"/>
    <property type="match status" value="1"/>
</dbReference>
<gene>
    <name evidence="6" type="ORF">BCR35DRAFT_310985</name>
</gene>
<sequence>MRTPRSSLLRSLLPTAAPVARLPTPVALLPASARPSLSTSSLSQLPYRPFSSLLTQRPSSSILSLLSAPSPFTASFAPQQQIRHATYGAEYQPSQIRRKRKHGFLCRKRTRNGRKTLERRWSKGRKFLSH</sequence>
<evidence type="ECO:0000256" key="1">
    <source>
        <dbReference type="ARBA" id="ARBA00010111"/>
    </source>
</evidence>
<dbReference type="PANTHER" id="PTHR14503:SF4">
    <property type="entry name" value="LARGE RIBOSOMAL SUBUNIT PROTEIN BL34M"/>
    <property type="match status" value="1"/>
</dbReference>
<evidence type="ECO:0000256" key="2">
    <source>
        <dbReference type="ARBA" id="ARBA00022980"/>
    </source>
</evidence>
<feature type="compositionally biased region" description="Basic residues" evidence="5">
    <location>
        <begin position="96"/>
        <end position="107"/>
    </location>
</feature>
<dbReference type="Proteomes" id="UP000193467">
    <property type="component" value="Unassembled WGS sequence"/>
</dbReference>
<dbReference type="GO" id="GO:0005762">
    <property type="term" value="C:mitochondrial large ribosomal subunit"/>
    <property type="evidence" value="ECO:0007669"/>
    <property type="project" value="TreeGrafter"/>
</dbReference>
<proteinExistence type="inferred from homology"/>
<evidence type="ECO:0000256" key="3">
    <source>
        <dbReference type="ARBA" id="ARBA00023274"/>
    </source>
</evidence>
<dbReference type="OrthoDB" id="431691at2759"/>
<name>A0A1Y2CJ76_9BASI</name>
<dbReference type="InParanoid" id="A0A1Y2CJ76"/>
<protein>
    <recommendedName>
        <fullName evidence="4">Large ribosomal subunit protein bL34m</fullName>
    </recommendedName>
</protein>
<comment type="similarity">
    <text evidence="1">Belongs to the bacterial ribosomal protein bL34 family.</text>
</comment>
<feature type="region of interest" description="Disordered" evidence="5">
    <location>
        <begin position="87"/>
        <end position="107"/>
    </location>
</feature>
<keyword evidence="7" id="KW-1185">Reference proteome</keyword>
<dbReference type="Pfam" id="PF00468">
    <property type="entry name" value="Ribosomal_L34"/>
    <property type="match status" value="1"/>
</dbReference>
<dbReference type="InterPro" id="IPR000271">
    <property type="entry name" value="Ribosomal_bL34"/>
</dbReference>
<organism evidence="6 7">
    <name type="scientific">Leucosporidium creatinivorum</name>
    <dbReference type="NCBI Taxonomy" id="106004"/>
    <lineage>
        <taxon>Eukaryota</taxon>
        <taxon>Fungi</taxon>
        <taxon>Dikarya</taxon>
        <taxon>Basidiomycota</taxon>
        <taxon>Pucciniomycotina</taxon>
        <taxon>Microbotryomycetes</taxon>
        <taxon>Leucosporidiales</taxon>
        <taxon>Leucosporidium</taxon>
    </lineage>
</organism>
<dbReference type="AlphaFoldDB" id="A0A1Y2CJ76"/>
<keyword evidence="3" id="KW-0687">Ribonucleoprotein</keyword>
<dbReference type="PANTHER" id="PTHR14503">
    <property type="entry name" value="MITOCHONDRIAL RIBOSOMAL PROTEIN 34 FAMILY MEMBER"/>
    <property type="match status" value="1"/>
</dbReference>
<evidence type="ECO:0000256" key="5">
    <source>
        <dbReference type="SAM" id="MobiDB-lite"/>
    </source>
</evidence>
<reference evidence="6 7" key="1">
    <citation type="submission" date="2016-07" db="EMBL/GenBank/DDBJ databases">
        <title>Pervasive Adenine N6-methylation of Active Genes in Fungi.</title>
        <authorList>
            <consortium name="DOE Joint Genome Institute"/>
            <person name="Mondo S.J."/>
            <person name="Dannebaum R.O."/>
            <person name="Kuo R.C."/>
            <person name="Labutti K."/>
            <person name="Haridas S."/>
            <person name="Kuo A."/>
            <person name="Salamov A."/>
            <person name="Ahrendt S.R."/>
            <person name="Lipzen A."/>
            <person name="Sullivan W."/>
            <person name="Andreopoulos W.B."/>
            <person name="Clum A."/>
            <person name="Lindquist E."/>
            <person name="Daum C."/>
            <person name="Ramamoorthy G.K."/>
            <person name="Gryganskyi A."/>
            <person name="Culley D."/>
            <person name="Magnuson J.K."/>
            <person name="James T.Y."/>
            <person name="O'Malley M.A."/>
            <person name="Stajich J.E."/>
            <person name="Spatafora J.W."/>
            <person name="Visel A."/>
            <person name="Grigoriev I.V."/>
        </authorList>
    </citation>
    <scope>NUCLEOTIDE SEQUENCE [LARGE SCALE GENOMIC DNA]</scope>
    <source>
        <strain evidence="6 7">62-1032</strain>
    </source>
</reference>
<evidence type="ECO:0000256" key="4">
    <source>
        <dbReference type="ARBA" id="ARBA00035274"/>
    </source>
</evidence>
<keyword evidence="2 6" id="KW-0689">Ribosomal protein</keyword>
<dbReference type="STRING" id="106004.A0A1Y2CJ76"/>
<dbReference type="GO" id="GO:0003735">
    <property type="term" value="F:structural constituent of ribosome"/>
    <property type="evidence" value="ECO:0007669"/>
    <property type="project" value="InterPro"/>
</dbReference>
<evidence type="ECO:0000313" key="6">
    <source>
        <dbReference type="EMBL" id="ORY47100.1"/>
    </source>
</evidence>
<comment type="caution">
    <text evidence="6">The sequence shown here is derived from an EMBL/GenBank/DDBJ whole genome shotgun (WGS) entry which is preliminary data.</text>
</comment>
<accession>A0A1Y2CJ76</accession>
<dbReference type="Gene3D" id="1.10.287.3980">
    <property type="match status" value="1"/>
</dbReference>
<dbReference type="FunFam" id="1.10.287.3980:FF:000001">
    <property type="entry name" value="Mitochondrial ribosomal protein L34"/>
    <property type="match status" value="1"/>
</dbReference>
<dbReference type="GO" id="GO:0006412">
    <property type="term" value="P:translation"/>
    <property type="evidence" value="ECO:0007669"/>
    <property type="project" value="InterPro"/>
</dbReference>
<evidence type="ECO:0000313" key="7">
    <source>
        <dbReference type="Proteomes" id="UP000193467"/>
    </source>
</evidence>
<dbReference type="EMBL" id="MCGR01000118">
    <property type="protein sequence ID" value="ORY47100.1"/>
    <property type="molecule type" value="Genomic_DNA"/>
</dbReference>